<feature type="transmembrane region" description="Helical" evidence="10">
    <location>
        <begin position="12"/>
        <end position="37"/>
    </location>
</feature>
<evidence type="ECO:0000256" key="6">
    <source>
        <dbReference type="ARBA" id="ARBA00022519"/>
    </source>
</evidence>
<name>A0ABT7VR76_9GAMM</name>
<dbReference type="InterPro" id="IPR010054">
    <property type="entry name" value="Type2_sec_GspG"/>
</dbReference>
<comment type="similarity">
    <text evidence="2">Belongs to the GSP G family.</text>
</comment>
<dbReference type="PRINTS" id="PR00813">
    <property type="entry name" value="BCTERIALGSPG"/>
</dbReference>
<dbReference type="Pfam" id="PF08334">
    <property type="entry name" value="T2SSG"/>
    <property type="match status" value="1"/>
</dbReference>
<dbReference type="Proteomes" id="UP001171945">
    <property type="component" value="Unassembled WGS sequence"/>
</dbReference>
<keyword evidence="8 10" id="KW-1133">Transmembrane helix</keyword>
<evidence type="ECO:0000256" key="2">
    <source>
        <dbReference type="ARBA" id="ARBA00009984"/>
    </source>
</evidence>
<accession>A0ABT7VR76</accession>
<feature type="domain" description="Type II secretion system protein GspG C-terminal" evidence="11">
    <location>
        <begin position="37"/>
        <end position="139"/>
    </location>
</feature>
<keyword evidence="7 10" id="KW-0812">Transmembrane</keyword>
<evidence type="ECO:0000256" key="10">
    <source>
        <dbReference type="SAM" id="Phobius"/>
    </source>
</evidence>
<evidence type="ECO:0000256" key="8">
    <source>
        <dbReference type="ARBA" id="ARBA00022989"/>
    </source>
</evidence>
<dbReference type="NCBIfam" id="TIGR01710">
    <property type="entry name" value="typeII_sec_gspG"/>
    <property type="match status" value="1"/>
</dbReference>
<evidence type="ECO:0000256" key="1">
    <source>
        <dbReference type="ARBA" id="ARBA00004377"/>
    </source>
</evidence>
<dbReference type="InterPro" id="IPR012902">
    <property type="entry name" value="N_methyl_site"/>
</dbReference>
<evidence type="ECO:0000256" key="4">
    <source>
        <dbReference type="ARBA" id="ARBA00022475"/>
    </source>
</evidence>
<sequence length="140" mass="15676">MNSKKIYRRQQGFSLMELLIVMVILGMLAAIVGPALWNKLGGAQRDTAKTQISNIEVALDSYRLDTFKYPNSLENLVKNASNNPKWNGPYLKKGIPKDPWGNDYQYQKPGQDGRDYDLYSFAVDGVQGGDGDNADVVSWQ</sequence>
<reference evidence="12" key="1">
    <citation type="submission" date="2023-06" db="EMBL/GenBank/DDBJ databases">
        <title>Uncultivated large filamentous bacteria from sulfidic sediments reveal new species and different genomic features in energy metabolism and defense.</title>
        <authorList>
            <person name="Fonseca A."/>
        </authorList>
    </citation>
    <scope>NUCLEOTIDE SEQUENCE</scope>
    <source>
        <strain evidence="12">HSG4</strain>
    </source>
</reference>
<keyword evidence="9 10" id="KW-0472">Membrane</keyword>
<evidence type="ECO:0000256" key="5">
    <source>
        <dbReference type="ARBA" id="ARBA00022481"/>
    </source>
</evidence>
<evidence type="ECO:0000313" key="13">
    <source>
        <dbReference type="Proteomes" id="UP001171945"/>
    </source>
</evidence>
<gene>
    <name evidence="12" type="primary">gspG</name>
    <name evidence="12" type="ORF">QUF54_01565</name>
</gene>
<keyword evidence="13" id="KW-1185">Reference proteome</keyword>
<dbReference type="EMBL" id="JAUCGM010000038">
    <property type="protein sequence ID" value="MDM8562023.1"/>
    <property type="molecule type" value="Genomic_DNA"/>
</dbReference>
<keyword evidence="5" id="KW-0488">Methylation</keyword>
<keyword evidence="4" id="KW-1003">Cell membrane</keyword>
<evidence type="ECO:0000313" key="12">
    <source>
        <dbReference type="EMBL" id="MDM8562023.1"/>
    </source>
</evidence>
<organism evidence="12 13">
    <name type="scientific">Candidatus Marithioploca araucensis</name>
    <dbReference type="NCBI Taxonomy" id="70273"/>
    <lineage>
        <taxon>Bacteria</taxon>
        <taxon>Pseudomonadati</taxon>
        <taxon>Pseudomonadota</taxon>
        <taxon>Gammaproteobacteria</taxon>
        <taxon>Thiotrichales</taxon>
        <taxon>Thiotrichaceae</taxon>
        <taxon>Candidatus Marithioploca</taxon>
    </lineage>
</organism>
<evidence type="ECO:0000256" key="7">
    <source>
        <dbReference type="ARBA" id="ARBA00022692"/>
    </source>
</evidence>
<proteinExistence type="inferred from homology"/>
<protein>
    <recommendedName>
        <fullName evidence="3">Type II secretion system core protein G</fullName>
    </recommendedName>
</protein>
<dbReference type="InterPro" id="IPR000983">
    <property type="entry name" value="Bac_GSPG_pilin"/>
</dbReference>
<dbReference type="Gene3D" id="3.30.700.10">
    <property type="entry name" value="Glycoprotein, Type 4 Pilin"/>
    <property type="match status" value="1"/>
</dbReference>
<dbReference type="PANTHER" id="PTHR30093:SF44">
    <property type="entry name" value="TYPE II SECRETION SYSTEM CORE PROTEIN G"/>
    <property type="match status" value="1"/>
</dbReference>
<dbReference type="InterPro" id="IPR045584">
    <property type="entry name" value="Pilin-like"/>
</dbReference>
<evidence type="ECO:0000256" key="3">
    <source>
        <dbReference type="ARBA" id="ARBA00020042"/>
    </source>
</evidence>
<evidence type="ECO:0000259" key="11">
    <source>
        <dbReference type="Pfam" id="PF08334"/>
    </source>
</evidence>
<dbReference type="Pfam" id="PF07963">
    <property type="entry name" value="N_methyl"/>
    <property type="match status" value="1"/>
</dbReference>
<dbReference type="NCBIfam" id="TIGR02532">
    <property type="entry name" value="IV_pilin_GFxxxE"/>
    <property type="match status" value="1"/>
</dbReference>
<keyword evidence="6" id="KW-0997">Cell inner membrane</keyword>
<dbReference type="SUPFAM" id="SSF54523">
    <property type="entry name" value="Pili subunits"/>
    <property type="match status" value="1"/>
</dbReference>
<evidence type="ECO:0000256" key="9">
    <source>
        <dbReference type="ARBA" id="ARBA00023136"/>
    </source>
</evidence>
<dbReference type="PANTHER" id="PTHR30093">
    <property type="entry name" value="GENERAL SECRETION PATHWAY PROTEIN G"/>
    <property type="match status" value="1"/>
</dbReference>
<comment type="caution">
    <text evidence="12">The sequence shown here is derived from an EMBL/GenBank/DDBJ whole genome shotgun (WGS) entry which is preliminary data.</text>
</comment>
<dbReference type="InterPro" id="IPR013545">
    <property type="entry name" value="T2SS_protein-GspG_C"/>
</dbReference>
<comment type="subcellular location">
    <subcellularLocation>
        <location evidence="1">Cell inner membrane</location>
        <topology evidence="1">Single-pass membrane protein</topology>
    </subcellularLocation>
</comment>